<feature type="domain" description="F-box" evidence="1">
    <location>
        <begin position="29"/>
        <end position="64"/>
    </location>
</feature>
<dbReference type="EMBL" id="OZ034818">
    <property type="protein sequence ID" value="CAL1387067.1"/>
    <property type="molecule type" value="Genomic_DNA"/>
</dbReference>
<protein>
    <recommendedName>
        <fullName evidence="5">F-box domain-containing protein</fullName>
    </recommendedName>
</protein>
<name>A0AAV2EMZ5_9ROSI</name>
<dbReference type="Pfam" id="PF00646">
    <property type="entry name" value="F-box"/>
    <property type="match status" value="1"/>
</dbReference>
<reference evidence="3 4" key="1">
    <citation type="submission" date="2024-04" db="EMBL/GenBank/DDBJ databases">
        <authorList>
            <person name="Fracassetti M."/>
        </authorList>
    </citation>
    <scope>NUCLEOTIDE SEQUENCE [LARGE SCALE GENOMIC DNA]</scope>
</reference>
<dbReference type="InterPro" id="IPR036047">
    <property type="entry name" value="F-box-like_dom_sf"/>
</dbReference>
<dbReference type="InterPro" id="IPR001810">
    <property type="entry name" value="F-box_dom"/>
</dbReference>
<evidence type="ECO:0008006" key="5">
    <source>
        <dbReference type="Google" id="ProtNLM"/>
    </source>
</evidence>
<evidence type="ECO:0000313" key="3">
    <source>
        <dbReference type="EMBL" id="CAL1387067.1"/>
    </source>
</evidence>
<dbReference type="CDD" id="cd22157">
    <property type="entry name" value="F-box_AtFBW1-like"/>
    <property type="match status" value="1"/>
</dbReference>
<sequence>MEEAEEGRARKKSSRGGAHPCCSINDVLGDELLTEILLRLPLDHIFRGKSVCKLWRSLIQNPLFPSCYTKKKQSSTSSLSCHLKAHPQQRSPILIPITGSNQDKKKKKRLAFSLDFVPGFAQLYGSGKYHRLLRRAAADDENRKQQEKHPPGVYTTRDLILGSSNGLILCAPLLHTPNPRSKFDLEPWLQVPPPPPFPSSQHSISPHAADAGFVSGFDSSGGNCWFKIVRLQLKSPRRRSLELQVFSSQSWEWTAVTVSSLPRPIGPDDDDSPLSSTVAVTLLSKKNDGPRLCWLLKGTQAIVYDPVKNVVDAVIGPTRRTVRISRTVPKVVILDAVCVSNGCLWGGRLRFWLTLEIYRASGGTEWEMVKEFDMMQIYRPGGREPVFATITWNTFLAMNPHDPELVYLKTQESVGLLDLRSGTLKVVGVLDNPEKNLLRESTIVCENPPWPTPLPSPPPHLSCP</sequence>
<feature type="domain" description="F-box protein At3g26010-like beta-propeller" evidence="2">
    <location>
        <begin position="160"/>
        <end position="425"/>
    </location>
</feature>
<proteinExistence type="predicted"/>
<dbReference type="PANTHER" id="PTHR31672:SF9">
    <property type="entry name" value="F-BOX DOMAIN-CONTAINING PROTEIN"/>
    <property type="match status" value="1"/>
</dbReference>
<accession>A0AAV2EMZ5</accession>
<evidence type="ECO:0000259" key="1">
    <source>
        <dbReference type="Pfam" id="PF00646"/>
    </source>
</evidence>
<evidence type="ECO:0000259" key="2">
    <source>
        <dbReference type="Pfam" id="PF24750"/>
    </source>
</evidence>
<dbReference type="PANTHER" id="PTHR31672">
    <property type="entry name" value="BNACNNG10540D PROTEIN"/>
    <property type="match status" value="1"/>
</dbReference>
<dbReference type="Proteomes" id="UP001497516">
    <property type="component" value="Chromosome 5"/>
</dbReference>
<evidence type="ECO:0000313" key="4">
    <source>
        <dbReference type="Proteomes" id="UP001497516"/>
    </source>
</evidence>
<dbReference type="AlphaFoldDB" id="A0AAV2EMZ5"/>
<dbReference type="InterPro" id="IPR056592">
    <property type="entry name" value="Beta-prop_At3g26010-like"/>
</dbReference>
<dbReference type="Pfam" id="PF24750">
    <property type="entry name" value="b-prop_At3g26010-like"/>
    <property type="match status" value="1"/>
</dbReference>
<dbReference type="SUPFAM" id="SSF81383">
    <property type="entry name" value="F-box domain"/>
    <property type="match status" value="1"/>
</dbReference>
<dbReference type="InterPro" id="IPR050796">
    <property type="entry name" value="SCF_F-box_component"/>
</dbReference>
<gene>
    <name evidence="3" type="ORF">LTRI10_LOCUS28075</name>
</gene>
<organism evidence="3 4">
    <name type="scientific">Linum trigynum</name>
    <dbReference type="NCBI Taxonomy" id="586398"/>
    <lineage>
        <taxon>Eukaryota</taxon>
        <taxon>Viridiplantae</taxon>
        <taxon>Streptophyta</taxon>
        <taxon>Embryophyta</taxon>
        <taxon>Tracheophyta</taxon>
        <taxon>Spermatophyta</taxon>
        <taxon>Magnoliopsida</taxon>
        <taxon>eudicotyledons</taxon>
        <taxon>Gunneridae</taxon>
        <taxon>Pentapetalae</taxon>
        <taxon>rosids</taxon>
        <taxon>fabids</taxon>
        <taxon>Malpighiales</taxon>
        <taxon>Linaceae</taxon>
        <taxon>Linum</taxon>
    </lineage>
</organism>
<keyword evidence="4" id="KW-1185">Reference proteome</keyword>
<dbReference type="Gene3D" id="1.20.1280.50">
    <property type="match status" value="1"/>
</dbReference>